<dbReference type="InterPro" id="IPR044494">
    <property type="entry name" value="AKR3C2/3"/>
</dbReference>
<evidence type="ECO:0000313" key="6">
    <source>
        <dbReference type="Proteomes" id="UP000242287"/>
    </source>
</evidence>
<dbReference type="InterPro" id="IPR018170">
    <property type="entry name" value="Aldo/ket_reductase_CS"/>
</dbReference>
<evidence type="ECO:0000313" key="5">
    <source>
        <dbReference type="EMBL" id="PFH54224.1"/>
    </source>
</evidence>
<sequence>MPAIKHFITLNDGTQVPWLAFGTGTVHYRRDATPVVELALNNGITHLDGAQAYANEESIGAGIKAAGKPRSELYIVTKLNEHTPVKDVRTSLLSSLQKLGVDYVDLFLIHSPHGHNSQGTLPALWKEMEEIKKDGLAKSIGVSNFRVEDLNIVLENAQIKPAVNQIEFHPYVWKAIKPVVELCKEQGIIVASYGGRSSIARLPGGPVDEVLETIRARVEKTHGQPVSAGQILTKWILQKNAIVVMTTTKESRIKEFIDAENVPDLTTEEINAIEDSGSQIHKRIFMRHVFGE</sequence>
<organism evidence="5 6">
    <name type="scientific">Amanita thiersii Skay4041</name>
    <dbReference type="NCBI Taxonomy" id="703135"/>
    <lineage>
        <taxon>Eukaryota</taxon>
        <taxon>Fungi</taxon>
        <taxon>Dikarya</taxon>
        <taxon>Basidiomycota</taxon>
        <taxon>Agaricomycotina</taxon>
        <taxon>Agaricomycetes</taxon>
        <taxon>Agaricomycetidae</taxon>
        <taxon>Agaricales</taxon>
        <taxon>Pluteineae</taxon>
        <taxon>Amanitaceae</taxon>
        <taxon>Amanita</taxon>
    </lineage>
</organism>
<dbReference type="InterPro" id="IPR020471">
    <property type="entry name" value="AKR"/>
</dbReference>
<dbReference type="PANTHER" id="PTHR11732">
    <property type="entry name" value="ALDO/KETO REDUCTASE"/>
    <property type="match status" value="1"/>
</dbReference>
<dbReference type="PIRSF" id="PIRSF000097">
    <property type="entry name" value="AKR"/>
    <property type="match status" value="1"/>
</dbReference>
<dbReference type="GO" id="GO:0016652">
    <property type="term" value="F:oxidoreductase activity, acting on NAD(P)H as acceptor"/>
    <property type="evidence" value="ECO:0007669"/>
    <property type="project" value="InterPro"/>
</dbReference>
<protein>
    <recommendedName>
        <fullName evidence="4">NADP-dependent oxidoreductase domain-containing protein</fullName>
    </recommendedName>
</protein>
<gene>
    <name evidence="5" type="ORF">AMATHDRAFT_135764</name>
</gene>
<dbReference type="Gene3D" id="3.20.20.100">
    <property type="entry name" value="NADP-dependent oxidoreductase domain"/>
    <property type="match status" value="1"/>
</dbReference>
<reference evidence="5 6" key="1">
    <citation type="submission" date="2014-02" db="EMBL/GenBank/DDBJ databases">
        <title>Transposable element dynamics among asymbiotic and ectomycorrhizal Amanita fungi.</title>
        <authorList>
            <consortium name="DOE Joint Genome Institute"/>
            <person name="Hess J."/>
            <person name="Skrede I."/>
            <person name="Wolfe B."/>
            <person name="LaButti K."/>
            <person name="Ohm R.A."/>
            <person name="Grigoriev I.V."/>
            <person name="Pringle A."/>
        </authorList>
    </citation>
    <scope>NUCLEOTIDE SEQUENCE [LARGE SCALE GENOMIC DNA]</scope>
    <source>
        <strain evidence="5 6">SKay4041</strain>
    </source>
</reference>
<dbReference type="AlphaFoldDB" id="A0A2A9NXK5"/>
<evidence type="ECO:0000256" key="3">
    <source>
        <dbReference type="PIRSR" id="PIRSR000097-3"/>
    </source>
</evidence>
<evidence type="ECO:0000259" key="4">
    <source>
        <dbReference type="Pfam" id="PF00248"/>
    </source>
</evidence>
<dbReference type="SUPFAM" id="SSF51430">
    <property type="entry name" value="NAD(P)-linked oxidoreductase"/>
    <property type="match status" value="1"/>
</dbReference>
<feature type="domain" description="NADP-dependent oxidoreductase" evidence="4">
    <location>
        <begin position="27"/>
        <end position="275"/>
    </location>
</feature>
<dbReference type="InterPro" id="IPR023210">
    <property type="entry name" value="NADP_OxRdtase_dom"/>
</dbReference>
<evidence type="ECO:0000256" key="1">
    <source>
        <dbReference type="PIRSR" id="PIRSR000097-1"/>
    </source>
</evidence>
<accession>A0A2A9NXK5</accession>
<dbReference type="Pfam" id="PF00248">
    <property type="entry name" value="Aldo_ket_red"/>
    <property type="match status" value="1"/>
</dbReference>
<dbReference type="EMBL" id="KZ301970">
    <property type="protein sequence ID" value="PFH54224.1"/>
    <property type="molecule type" value="Genomic_DNA"/>
</dbReference>
<proteinExistence type="predicted"/>
<feature type="binding site" evidence="2">
    <location>
        <position position="110"/>
    </location>
    <ligand>
        <name>substrate</name>
    </ligand>
</feature>
<name>A0A2A9NXK5_9AGAR</name>
<dbReference type="Proteomes" id="UP000242287">
    <property type="component" value="Unassembled WGS sequence"/>
</dbReference>
<dbReference type="PROSITE" id="PS00062">
    <property type="entry name" value="ALDOKETO_REDUCTASE_2"/>
    <property type="match status" value="1"/>
</dbReference>
<dbReference type="PRINTS" id="PR00069">
    <property type="entry name" value="ALDKETRDTASE"/>
</dbReference>
<dbReference type="OrthoDB" id="416253at2759"/>
<feature type="site" description="Lowers pKa of active site Tyr" evidence="3">
    <location>
        <position position="78"/>
    </location>
</feature>
<evidence type="ECO:0000256" key="2">
    <source>
        <dbReference type="PIRSR" id="PIRSR000097-2"/>
    </source>
</evidence>
<dbReference type="STRING" id="703135.A0A2A9NXK5"/>
<keyword evidence="6" id="KW-1185">Reference proteome</keyword>
<dbReference type="InterPro" id="IPR036812">
    <property type="entry name" value="NAD(P)_OxRdtase_dom_sf"/>
</dbReference>
<feature type="active site" description="Proton donor" evidence="1">
    <location>
        <position position="53"/>
    </location>
</feature>
<dbReference type="CDD" id="cd19120">
    <property type="entry name" value="AKR_AKR3C2-3"/>
    <property type="match status" value="1"/>
</dbReference>